<dbReference type="RefSeq" id="XP_041425452.1">
    <property type="nucleotide sequence ID" value="XM_041569518.1"/>
</dbReference>
<sequence length="660" mass="75937">MCQEFEREPEEISFEVSRNQEEQLSEQEERSDNNTCHYQDNIEASEQIQLEPYENVLELFEENGFGSEEPQGESCVESELKSSKENIEESEQLQLEPYEATGNVLELFEENEYRSEEPQGESCVESEKNCSKENIERSEQLQLEPYEATGNVLELFEENVYGSEEPQGESCVESELKSSKENIEGSEQLQLEPYEATGNVLELFEENEYRSEEPQGESCVESEKNCSKENIERSEQLQLEPYEATGNVLELFEENVYGSEEPQEESCVESEIKFPTEISEKEQVKDQRRIECLNEEVPKKIDNRTTNINIAKKEELNRKITKKEKCVYRTQEDFSKEDDKDPFAKYPEPRGNLKLGEAIGEGNFGVVHVGWHNIKRKEVAVKIIKNIEDEDKILNELEILEKISGHENIISFYGAFYQKPARRINQELWIATELCDGGSVLDLIKSKRNRSLEESWIAYICKQVLQGLYHLRKQRILHCDVKPENLMLTEDAVVKIIDFGGAVTGGKSDSPAGDMAYLSPEAIVCMSKRGEFDHKADVWSLGMSAIHMAEGCVPYNKLPDKALIQQITRGPAPTLKGNKWSEKFHYFIEECLQKNPAERPSARQLLSHPFITEISNERVVQKNIMKHLQRGKKNSLFLLSFCNYLLSYTNNILWLQITKA</sequence>
<organism evidence="6 8">
    <name type="scientific">Xenopus laevis</name>
    <name type="common">African clawed frog</name>
    <dbReference type="NCBI Taxonomy" id="8355"/>
    <lineage>
        <taxon>Eukaryota</taxon>
        <taxon>Metazoa</taxon>
        <taxon>Chordata</taxon>
        <taxon>Craniata</taxon>
        <taxon>Vertebrata</taxon>
        <taxon>Euteleostomi</taxon>
        <taxon>Amphibia</taxon>
        <taxon>Batrachia</taxon>
        <taxon>Anura</taxon>
        <taxon>Pipoidea</taxon>
        <taxon>Pipidae</taxon>
        <taxon>Xenopodinae</taxon>
        <taxon>Xenopus</taxon>
        <taxon>Xenopus</taxon>
    </lineage>
</organism>
<dbReference type="PROSITE" id="PS00108">
    <property type="entry name" value="PROTEIN_KINASE_ST"/>
    <property type="match status" value="1"/>
</dbReference>
<dbReference type="SMART" id="SM00220">
    <property type="entry name" value="S_TKc"/>
    <property type="match status" value="1"/>
</dbReference>
<feature type="domain" description="Protein kinase" evidence="5">
    <location>
        <begin position="353"/>
        <end position="611"/>
    </location>
</feature>
<dbReference type="InterPro" id="IPR000719">
    <property type="entry name" value="Prot_kinase_dom"/>
</dbReference>
<dbReference type="GO" id="GO:0005737">
    <property type="term" value="C:cytoplasm"/>
    <property type="evidence" value="ECO:0000318"/>
    <property type="project" value="GO_Central"/>
</dbReference>
<evidence type="ECO:0000313" key="7">
    <source>
        <dbReference type="RefSeq" id="XP_041425452.1"/>
    </source>
</evidence>
<reference evidence="7 8" key="1">
    <citation type="submission" date="2025-04" db="UniProtKB">
        <authorList>
            <consortium name="RefSeq"/>
        </authorList>
    </citation>
    <scope>IDENTIFICATION</scope>
    <source>
        <strain evidence="7 8">J_2021</strain>
        <tissue evidence="7 8">Erythrocytes</tissue>
    </source>
</reference>
<dbReference type="PANTHER" id="PTHR48015">
    <property type="entry name" value="SERINE/THREONINE-PROTEIN KINASE TAO"/>
    <property type="match status" value="1"/>
</dbReference>
<feature type="compositionally biased region" description="Basic and acidic residues" evidence="4">
    <location>
        <begin position="78"/>
        <end position="87"/>
    </location>
</feature>
<gene>
    <name evidence="7 8 9" type="primary">LOC121395608</name>
</gene>
<dbReference type="PANTHER" id="PTHR48015:SF40">
    <property type="entry name" value="SERINE_THREONINE-PROTEIN KINASE DST1-LIKE"/>
    <property type="match status" value="1"/>
</dbReference>
<evidence type="ECO:0000256" key="4">
    <source>
        <dbReference type="SAM" id="MobiDB-lite"/>
    </source>
</evidence>
<evidence type="ECO:0000313" key="6">
    <source>
        <dbReference type="Proteomes" id="UP000186698"/>
    </source>
</evidence>
<dbReference type="GO" id="GO:0043408">
    <property type="term" value="P:regulation of MAPK cascade"/>
    <property type="evidence" value="ECO:0000318"/>
    <property type="project" value="GO_Central"/>
</dbReference>
<proteinExistence type="predicted"/>
<dbReference type="FunFam" id="3.30.200.20:FF:000672">
    <property type="entry name" value="Spectrin, beta, non-erythrocytic 1"/>
    <property type="match status" value="1"/>
</dbReference>
<feature type="binding site" evidence="3">
    <location>
        <position position="382"/>
    </location>
    <ligand>
        <name>ATP</name>
        <dbReference type="ChEBI" id="CHEBI:30616"/>
    </ligand>
</feature>
<feature type="region of interest" description="Disordered" evidence="4">
    <location>
        <begin position="63"/>
        <end position="98"/>
    </location>
</feature>
<feature type="compositionally biased region" description="Basic and acidic residues" evidence="4">
    <location>
        <begin position="174"/>
        <end position="183"/>
    </location>
</feature>
<evidence type="ECO:0000313" key="8">
    <source>
        <dbReference type="RefSeq" id="XP_041425453.1"/>
    </source>
</evidence>
<dbReference type="InterPro" id="IPR050285">
    <property type="entry name" value="STE20_Ser/Thr_kinase"/>
</dbReference>
<accession>A0A8J1L7E1</accession>
<protein>
    <submittedName>
        <fullName evidence="7 8">Serine/threonine-protein kinase STE7-like isoform X1</fullName>
    </submittedName>
</protein>
<dbReference type="GO" id="GO:0004674">
    <property type="term" value="F:protein serine/threonine kinase activity"/>
    <property type="evidence" value="ECO:0000318"/>
    <property type="project" value="GO_Central"/>
</dbReference>
<feature type="region of interest" description="Disordered" evidence="4">
    <location>
        <begin position="1"/>
        <end position="35"/>
    </location>
</feature>
<dbReference type="CDD" id="cd05122">
    <property type="entry name" value="PKc_STE"/>
    <property type="match status" value="1"/>
</dbReference>
<dbReference type="Gene3D" id="1.10.510.10">
    <property type="entry name" value="Transferase(Phosphotransferase) domain 1"/>
    <property type="match status" value="1"/>
</dbReference>
<dbReference type="KEGG" id="xla:121395608"/>
<dbReference type="RefSeq" id="XP_041425454.1">
    <property type="nucleotide sequence ID" value="XM_041569520.1"/>
</dbReference>
<feature type="region of interest" description="Disordered" evidence="4">
    <location>
        <begin position="162"/>
        <end position="194"/>
    </location>
</feature>
<dbReference type="PROSITE" id="PS00107">
    <property type="entry name" value="PROTEIN_KINASE_ATP"/>
    <property type="match status" value="1"/>
</dbReference>
<dbReference type="Pfam" id="PF00069">
    <property type="entry name" value="Pkinase"/>
    <property type="match status" value="1"/>
</dbReference>
<evidence type="ECO:0000259" key="5">
    <source>
        <dbReference type="PROSITE" id="PS50011"/>
    </source>
</evidence>
<dbReference type="InterPro" id="IPR011009">
    <property type="entry name" value="Kinase-like_dom_sf"/>
</dbReference>
<keyword evidence="6" id="KW-1185">Reference proteome</keyword>
<dbReference type="GO" id="GO:0000165">
    <property type="term" value="P:MAPK cascade"/>
    <property type="evidence" value="ECO:0000318"/>
    <property type="project" value="GO_Central"/>
</dbReference>
<dbReference type="AlphaFoldDB" id="A0A8J1L7E1"/>
<dbReference type="RefSeq" id="XP_041425453.1">
    <property type="nucleotide sequence ID" value="XM_041569519.1"/>
</dbReference>
<dbReference type="Proteomes" id="UP000186698">
    <property type="component" value="Chromosome 7L"/>
</dbReference>
<evidence type="ECO:0000256" key="3">
    <source>
        <dbReference type="PROSITE-ProRule" id="PRU10141"/>
    </source>
</evidence>
<dbReference type="InterPro" id="IPR017441">
    <property type="entry name" value="Protein_kinase_ATP_BS"/>
</dbReference>
<dbReference type="InterPro" id="IPR008271">
    <property type="entry name" value="Ser/Thr_kinase_AS"/>
</dbReference>
<dbReference type="FunFam" id="1.10.510.10:FF:000906">
    <property type="entry name" value="Spectrin, beta, non-erythrocytic 1"/>
    <property type="match status" value="1"/>
</dbReference>
<name>A0A8J1L7E1_XENLA</name>
<keyword evidence="1 3" id="KW-0547">Nucleotide-binding</keyword>
<dbReference type="SUPFAM" id="SSF56112">
    <property type="entry name" value="Protein kinase-like (PK-like)"/>
    <property type="match status" value="1"/>
</dbReference>
<evidence type="ECO:0000256" key="2">
    <source>
        <dbReference type="ARBA" id="ARBA00022840"/>
    </source>
</evidence>
<evidence type="ECO:0000313" key="9">
    <source>
        <dbReference type="RefSeq" id="XP_041425454.1"/>
    </source>
</evidence>
<dbReference type="PROSITE" id="PS50011">
    <property type="entry name" value="PROTEIN_KINASE_DOM"/>
    <property type="match status" value="1"/>
</dbReference>
<dbReference type="Gene3D" id="3.30.200.20">
    <property type="entry name" value="Phosphorylase Kinase, domain 1"/>
    <property type="match status" value="1"/>
</dbReference>
<dbReference type="GeneID" id="121395608"/>
<evidence type="ECO:0000256" key="1">
    <source>
        <dbReference type="ARBA" id="ARBA00022741"/>
    </source>
</evidence>
<dbReference type="GO" id="GO:0005524">
    <property type="term" value="F:ATP binding"/>
    <property type="evidence" value="ECO:0007669"/>
    <property type="project" value="UniProtKB-UniRule"/>
</dbReference>
<dbReference type="OrthoDB" id="8693905at2759"/>
<dbReference type="GO" id="GO:0048812">
    <property type="term" value="P:neuron projection morphogenesis"/>
    <property type="evidence" value="ECO:0000318"/>
    <property type="project" value="GO_Central"/>
</dbReference>
<keyword evidence="2 3" id="KW-0067">ATP-binding</keyword>